<evidence type="ECO:0000313" key="1">
    <source>
        <dbReference type="EnsemblPlants" id="OGLUM12G15560.1"/>
    </source>
</evidence>
<dbReference type="EnsemblPlants" id="OGLUM12G15560.1">
    <property type="protein sequence ID" value="OGLUM12G15560.1"/>
    <property type="gene ID" value="OGLUM12G15560"/>
</dbReference>
<proteinExistence type="predicted"/>
<reference evidence="1" key="2">
    <citation type="submission" date="2018-05" db="EMBL/GenBank/DDBJ databases">
        <title>OgluRS3 (Oryza glumaepatula Reference Sequence Version 3).</title>
        <authorList>
            <person name="Zhang J."/>
            <person name="Kudrna D."/>
            <person name="Lee S."/>
            <person name="Talag J."/>
            <person name="Welchert J."/>
            <person name="Wing R.A."/>
        </authorList>
    </citation>
    <scope>NUCLEOTIDE SEQUENCE [LARGE SCALE GENOMIC DNA]</scope>
</reference>
<keyword evidence="2" id="KW-1185">Reference proteome</keyword>
<dbReference type="STRING" id="40148.A0A0E0BTF9"/>
<evidence type="ECO:0000313" key="2">
    <source>
        <dbReference type="Proteomes" id="UP000026961"/>
    </source>
</evidence>
<dbReference type="AlphaFoldDB" id="A0A0E0BTF9"/>
<dbReference type="Gramene" id="OGLUM12G15560.1">
    <property type="protein sequence ID" value="OGLUM12G15560.1"/>
    <property type="gene ID" value="OGLUM12G15560"/>
</dbReference>
<reference evidence="1" key="1">
    <citation type="submission" date="2015-04" db="UniProtKB">
        <authorList>
            <consortium name="EnsemblPlants"/>
        </authorList>
    </citation>
    <scope>IDENTIFICATION</scope>
</reference>
<name>A0A0E0BTF9_9ORYZ</name>
<accession>A0A0E0BTF9</accession>
<organism evidence="1">
    <name type="scientific">Oryza glumipatula</name>
    <dbReference type="NCBI Taxonomy" id="40148"/>
    <lineage>
        <taxon>Eukaryota</taxon>
        <taxon>Viridiplantae</taxon>
        <taxon>Streptophyta</taxon>
        <taxon>Embryophyta</taxon>
        <taxon>Tracheophyta</taxon>
        <taxon>Spermatophyta</taxon>
        <taxon>Magnoliopsida</taxon>
        <taxon>Liliopsida</taxon>
        <taxon>Poales</taxon>
        <taxon>Poaceae</taxon>
        <taxon>BOP clade</taxon>
        <taxon>Oryzoideae</taxon>
        <taxon>Oryzeae</taxon>
        <taxon>Oryzinae</taxon>
        <taxon>Oryza</taxon>
    </lineage>
</organism>
<protein>
    <recommendedName>
        <fullName evidence="3">FBD domain-containing protein</fullName>
    </recommendedName>
</protein>
<evidence type="ECO:0008006" key="3">
    <source>
        <dbReference type="Google" id="ProtNLM"/>
    </source>
</evidence>
<dbReference type="Proteomes" id="UP000026961">
    <property type="component" value="Chromosome 12"/>
</dbReference>
<dbReference type="HOGENOM" id="CLU_1436486_0_0_1"/>
<sequence length="189" mass="21957">MERDSNPRPASTTIDGRYGHIRRLPKLNWKMLPAEDTVKDIPHLPTVTKLRLDVNTWWYGHTIGATLARIIAKCNNIEHLSILVRGLLEVCSDAQCKCSQPKGWEEQKIQLEHLKKVEFKGFIPFDDRKRLLRLLQENVPALEKITRRFDTRERELRSLLMRRQGYKIVTTVSEFAKLACLEALTTVPN</sequence>